<name>A0A0I9N5L3_BRUMA</name>
<reference evidence="2" key="2">
    <citation type="submission" date="2012-12" db="EMBL/GenBank/DDBJ databases">
        <authorList>
            <person name="Gao Y.W."/>
            <person name="Fan S.T."/>
            <person name="Sun H.T."/>
            <person name="Wang Z."/>
            <person name="Gao X.L."/>
            <person name="Li Y.G."/>
            <person name="Wang T.C."/>
            <person name="Zhang K."/>
            <person name="Xu W.W."/>
            <person name="Yu Z.J."/>
            <person name="Xia X.Z."/>
        </authorList>
    </citation>
    <scope>NUCLEOTIDE SEQUENCE</scope>
    <source>
        <strain evidence="2">FR3</strain>
    </source>
</reference>
<keyword evidence="1" id="KW-1133">Transmembrane helix</keyword>
<keyword evidence="1" id="KW-0812">Transmembrane</keyword>
<accession>A0A0I9N5L3</accession>
<reference evidence="2" key="1">
    <citation type="journal article" date="2007" name="Science">
        <title>Draft genome of the filarial nematode parasite Brugia malayi.</title>
        <authorList>
            <person name="Ghedin E."/>
            <person name="Wang S."/>
            <person name="Spiro D."/>
            <person name="Caler E."/>
            <person name="Zhao Q."/>
            <person name="Crabtree J."/>
            <person name="Allen J.E."/>
            <person name="Delcher A.L."/>
            <person name="Guiliano D.B."/>
            <person name="Miranda-Saavedra D."/>
            <person name="Angiuoli S.V."/>
            <person name="Creasy T."/>
            <person name="Amedeo P."/>
            <person name="Haas B."/>
            <person name="El-Sayed N.M."/>
            <person name="Wortman J.R."/>
            <person name="Feldblyum T."/>
            <person name="Tallon L."/>
            <person name="Schatz M."/>
            <person name="Shumway M."/>
            <person name="Koo H."/>
            <person name="Salzberg S.L."/>
            <person name="Schobel S."/>
            <person name="Pertea M."/>
            <person name="Pop M."/>
            <person name="White O."/>
            <person name="Barton G.J."/>
            <person name="Carlow C.K."/>
            <person name="Crawford M.J."/>
            <person name="Daub J."/>
            <person name="Dimmic M.W."/>
            <person name="Estes C.F."/>
            <person name="Foster J.M."/>
            <person name="Ganatra M."/>
            <person name="Gregory W.F."/>
            <person name="Johnson N.M."/>
            <person name="Jin J."/>
            <person name="Komuniecki R."/>
            <person name="Korf I."/>
            <person name="Kumar S."/>
            <person name="Laney S."/>
            <person name="Li B.W."/>
            <person name="Li W."/>
            <person name="Lindblom T.H."/>
            <person name="Lustigman S."/>
            <person name="Ma D."/>
            <person name="Maina C.V."/>
            <person name="Martin D.M."/>
            <person name="McCarter J.P."/>
            <person name="McReynolds L."/>
            <person name="Mitreva M."/>
            <person name="Nutman T.B."/>
            <person name="Parkinson J."/>
            <person name="Peregrin-Alvarez J.M."/>
            <person name="Poole C."/>
            <person name="Ren Q."/>
            <person name="Saunders L."/>
            <person name="Sluder A.E."/>
            <person name="Smith K."/>
            <person name="Stanke M."/>
            <person name="Unnasch T.R."/>
            <person name="Ware J."/>
            <person name="Wei A.D."/>
            <person name="Weil G."/>
            <person name="Williams D.J."/>
            <person name="Zhang Y."/>
            <person name="Williams S.A."/>
            <person name="Fraser-Liggett C."/>
            <person name="Slatko B."/>
            <person name="Blaxter M.L."/>
            <person name="Scott A.L."/>
        </authorList>
    </citation>
    <scope>NUCLEOTIDE SEQUENCE</scope>
    <source>
        <strain evidence="2">FR3</strain>
    </source>
</reference>
<sequence>MRITYVSNNNNNDNVYTYHVYSHVLFLLTYLKCLLSLFN</sequence>
<gene>
    <name evidence="2 3" type="ORF">Bm506</name>
    <name evidence="2" type="ORF">BM_Bm506</name>
</gene>
<evidence type="ECO:0000256" key="1">
    <source>
        <dbReference type="SAM" id="Phobius"/>
    </source>
</evidence>
<protein>
    <submittedName>
        <fullName evidence="2">Bm506</fullName>
    </submittedName>
</protein>
<feature type="transmembrane region" description="Helical" evidence="1">
    <location>
        <begin position="20"/>
        <end position="38"/>
    </location>
</feature>
<evidence type="ECO:0000313" key="3">
    <source>
        <dbReference type="WormBase" id="Bm506"/>
    </source>
</evidence>
<organism evidence="2">
    <name type="scientific">Brugia malayi</name>
    <name type="common">Filarial nematode worm</name>
    <dbReference type="NCBI Taxonomy" id="6279"/>
    <lineage>
        <taxon>Eukaryota</taxon>
        <taxon>Metazoa</taxon>
        <taxon>Ecdysozoa</taxon>
        <taxon>Nematoda</taxon>
        <taxon>Chromadorea</taxon>
        <taxon>Rhabditida</taxon>
        <taxon>Spirurina</taxon>
        <taxon>Spiruromorpha</taxon>
        <taxon>Filarioidea</taxon>
        <taxon>Onchocercidae</taxon>
        <taxon>Brugia</taxon>
    </lineage>
</organism>
<dbReference type="EMBL" id="LN856962">
    <property type="protein sequence ID" value="CTP81261.1"/>
    <property type="molecule type" value="Genomic_DNA"/>
</dbReference>
<evidence type="ECO:0000313" key="2">
    <source>
        <dbReference type="EMBL" id="CTP81261.1"/>
    </source>
</evidence>
<dbReference type="AlphaFoldDB" id="A0A0I9N5L3"/>
<dbReference type="WormBase" id="Bm506">
    <property type="protein sequence ID" value="BM43185"/>
    <property type="gene ID" value="WBGene00220767"/>
</dbReference>
<proteinExistence type="predicted"/>
<keyword evidence="1" id="KW-0472">Membrane</keyword>